<keyword evidence="4 6" id="KW-1133">Transmembrane helix</keyword>
<dbReference type="Proteomes" id="UP000078561">
    <property type="component" value="Unassembled WGS sequence"/>
</dbReference>
<evidence type="ECO:0000313" key="7">
    <source>
        <dbReference type="EMBL" id="SAL97250.1"/>
    </source>
</evidence>
<keyword evidence="3 6" id="KW-0812">Transmembrane</keyword>
<dbReference type="AlphaFoldDB" id="A0A168LPV1"/>
<dbReference type="Pfam" id="PF01184">
    <property type="entry name" value="Gpr1_Fun34_YaaH"/>
    <property type="match status" value="1"/>
</dbReference>
<dbReference type="InterPro" id="IPR000791">
    <property type="entry name" value="Gpr1/Fun34/SatP-like"/>
</dbReference>
<gene>
    <name evidence="7" type="primary">ABSGL_02721.1 scaffold 3684</name>
</gene>
<name>A0A168LPV1_ABSGL</name>
<evidence type="ECO:0000256" key="5">
    <source>
        <dbReference type="ARBA" id="ARBA00023136"/>
    </source>
</evidence>
<keyword evidence="5 6" id="KW-0472">Membrane</keyword>
<dbReference type="PANTHER" id="PTHR31123:SF1">
    <property type="entry name" value="ACCUMULATION OF DYADS PROTEIN 2-RELATED"/>
    <property type="match status" value="1"/>
</dbReference>
<feature type="transmembrane region" description="Helical" evidence="6">
    <location>
        <begin position="146"/>
        <end position="162"/>
    </location>
</feature>
<feature type="transmembrane region" description="Helical" evidence="6">
    <location>
        <begin position="104"/>
        <end position="126"/>
    </location>
</feature>
<dbReference type="GO" id="GO:0005886">
    <property type="term" value="C:plasma membrane"/>
    <property type="evidence" value="ECO:0007669"/>
    <property type="project" value="TreeGrafter"/>
</dbReference>
<dbReference type="InParanoid" id="A0A168LPV1"/>
<evidence type="ECO:0000256" key="2">
    <source>
        <dbReference type="ARBA" id="ARBA00005587"/>
    </source>
</evidence>
<dbReference type="OrthoDB" id="3648309at2759"/>
<dbReference type="EMBL" id="LT551602">
    <property type="protein sequence ID" value="SAL97250.1"/>
    <property type="molecule type" value="Genomic_DNA"/>
</dbReference>
<feature type="transmembrane region" description="Helical" evidence="6">
    <location>
        <begin position="197"/>
        <end position="220"/>
    </location>
</feature>
<evidence type="ECO:0000256" key="1">
    <source>
        <dbReference type="ARBA" id="ARBA00004141"/>
    </source>
</evidence>
<reference evidence="7" key="1">
    <citation type="submission" date="2016-04" db="EMBL/GenBank/DDBJ databases">
        <authorList>
            <person name="Evans L.H."/>
            <person name="Alamgir A."/>
            <person name="Owens N."/>
            <person name="Weber N.D."/>
            <person name="Virtaneva K."/>
            <person name="Barbian K."/>
            <person name="Babar A."/>
            <person name="Rosenke K."/>
        </authorList>
    </citation>
    <scope>NUCLEOTIDE SEQUENCE [LARGE SCALE GENOMIC DNA]</scope>
    <source>
        <strain evidence="7">CBS 101.48</strain>
    </source>
</reference>
<evidence type="ECO:0000256" key="6">
    <source>
        <dbReference type="SAM" id="Phobius"/>
    </source>
</evidence>
<keyword evidence="8" id="KW-1185">Reference proteome</keyword>
<feature type="transmembrane region" description="Helical" evidence="6">
    <location>
        <begin position="169"/>
        <end position="191"/>
    </location>
</feature>
<evidence type="ECO:0000256" key="3">
    <source>
        <dbReference type="ARBA" id="ARBA00022692"/>
    </source>
</evidence>
<organism evidence="7">
    <name type="scientific">Absidia glauca</name>
    <name type="common">Pin mould</name>
    <dbReference type="NCBI Taxonomy" id="4829"/>
    <lineage>
        <taxon>Eukaryota</taxon>
        <taxon>Fungi</taxon>
        <taxon>Fungi incertae sedis</taxon>
        <taxon>Mucoromycota</taxon>
        <taxon>Mucoromycotina</taxon>
        <taxon>Mucoromycetes</taxon>
        <taxon>Mucorales</taxon>
        <taxon>Cunninghamellaceae</taxon>
        <taxon>Absidia</taxon>
    </lineage>
</organism>
<accession>A0A168LPV1</accession>
<sequence length="232" mass="25373">MSTSQKPHFEHHESVLNESVKEASSGNLHHEEVAAPMTMPIPPFYNSKVAAIGFASFATGALMMGLYCIGLLTNLPQVVVGVALGYTGICQFASGLMEMVQGNTFAATTMMTYSGFFFSFGIMFSPASGFLEVAEKQGTEALETCVGLYMLGYAFISFLFFLGTFRQPYLIQGTLLQVFLSFFFSCLGNFLHNHTLIAVSGWISISLALTAYYVMATLIYDDTTTFIKLPSF</sequence>
<dbReference type="NCBIfam" id="NF038013">
    <property type="entry name" value="AceTr_1"/>
    <property type="match status" value="1"/>
</dbReference>
<comment type="subcellular location">
    <subcellularLocation>
        <location evidence="1">Membrane</location>
        <topology evidence="1">Multi-pass membrane protein</topology>
    </subcellularLocation>
</comment>
<feature type="transmembrane region" description="Helical" evidence="6">
    <location>
        <begin position="78"/>
        <end position="97"/>
    </location>
</feature>
<dbReference type="InterPro" id="IPR051633">
    <property type="entry name" value="AceTr"/>
</dbReference>
<dbReference type="PANTHER" id="PTHR31123">
    <property type="entry name" value="ACCUMULATION OF DYADS PROTEIN 2-RELATED"/>
    <property type="match status" value="1"/>
</dbReference>
<evidence type="ECO:0000313" key="8">
    <source>
        <dbReference type="Proteomes" id="UP000078561"/>
    </source>
</evidence>
<dbReference type="OMA" id="MAYKTEA"/>
<feature type="transmembrane region" description="Helical" evidence="6">
    <location>
        <begin position="49"/>
        <end position="72"/>
    </location>
</feature>
<protein>
    <submittedName>
        <fullName evidence="7">Uncharacterized protein</fullName>
    </submittedName>
</protein>
<comment type="similarity">
    <text evidence="2">Belongs to the acetate uptake transporter (AceTr) (TC 2.A.96) family.</text>
</comment>
<dbReference type="GO" id="GO:0015123">
    <property type="term" value="F:acetate transmembrane transporter activity"/>
    <property type="evidence" value="ECO:0007669"/>
    <property type="project" value="TreeGrafter"/>
</dbReference>
<evidence type="ECO:0000256" key="4">
    <source>
        <dbReference type="ARBA" id="ARBA00022989"/>
    </source>
</evidence>
<proteinExistence type="inferred from homology"/>